<comment type="caution">
    <text evidence="2">The sequence shown here is derived from an EMBL/GenBank/DDBJ whole genome shotgun (WGS) entry which is preliminary data.</text>
</comment>
<dbReference type="HOGENOM" id="CLU_2374270_0_0_1"/>
<feature type="region of interest" description="Disordered" evidence="1">
    <location>
        <begin position="54"/>
        <end position="95"/>
    </location>
</feature>
<organism evidence="2 3">
    <name type="scientific">Trichosporon asahii var. asahii (strain CBS 8904)</name>
    <name type="common">Yeast</name>
    <dbReference type="NCBI Taxonomy" id="1220162"/>
    <lineage>
        <taxon>Eukaryota</taxon>
        <taxon>Fungi</taxon>
        <taxon>Dikarya</taxon>
        <taxon>Basidiomycota</taxon>
        <taxon>Agaricomycotina</taxon>
        <taxon>Tremellomycetes</taxon>
        <taxon>Trichosporonales</taxon>
        <taxon>Trichosporonaceae</taxon>
        <taxon>Trichosporon</taxon>
    </lineage>
</organism>
<evidence type="ECO:0000313" key="3">
    <source>
        <dbReference type="Proteomes" id="UP000006757"/>
    </source>
</evidence>
<reference evidence="2 3" key="1">
    <citation type="journal article" date="2012" name="Eukaryot. Cell">
        <title>Genome sequence of the Trichosporon asahii environmental strain CBS 8904.</title>
        <authorList>
            <person name="Yang R.Y."/>
            <person name="Li H.T."/>
            <person name="Zhu H."/>
            <person name="Zhou G.P."/>
            <person name="Wang M."/>
            <person name="Wang L."/>
        </authorList>
    </citation>
    <scope>NUCLEOTIDE SEQUENCE [LARGE SCALE GENOMIC DNA]</scope>
    <source>
        <strain evidence="2 3">CBS 8904</strain>
    </source>
</reference>
<accession>K1VJI1</accession>
<evidence type="ECO:0000256" key="1">
    <source>
        <dbReference type="SAM" id="MobiDB-lite"/>
    </source>
</evidence>
<dbReference type="InParanoid" id="K1VJI1"/>
<dbReference type="AlphaFoldDB" id="K1VJI1"/>
<dbReference type="Proteomes" id="UP000006757">
    <property type="component" value="Unassembled WGS sequence"/>
</dbReference>
<sequence>MLRTLGTRLPRRLPTLQSAAFRPLSVSAPRFDLKKPEDIEELIAPRERVEKLRKEMEAKYGDKLKNKQPRPAEAEGPGAERPGQAQGEEVRRGGG</sequence>
<proteinExistence type="predicted"/>
<name>K1VJI1_TRIAC</name>
<keyword evidence="3" id="KW-1185">Reference proteome</keyword>
<protein>
    <submittedName>
        <fullName evidence="2">Uncharacterized protein</fullName>
    </submittedName>
</protein>
<evidence type="ECO:0000313" key="2">
    <source>
        <dbReference type="EMBL" id="EKD04285.1"/>
    </source>
</evidence>
<feature type="compositionally biased region" description="Basic and acidic residues" evidence="1">
    <location>
        <begin position="54"/>
        <end position="73"/>
    </location>
</feature>
<dbReference type="EMBL" id="AMBO01000228">
    <property type="protein sequence ID" value="EKD04285.1"/>
    <property type="molecule type" value="Genomic_DNA"/>
</dbReference>
<gene>
    <name evidence="2" type="ORF">A1Q2_01428</name>
</gene>